<accession>A0ABN9V139</accession>
<feature type="region of interest" description="Disordered" evidence="1">
    <location>
        <begin position="105"/>
        <end position="160"/>
    </location>
</feature>
<dbReference type="Proteomes" id="UP001189429">
    <property type="component" value="Unassembled WGS sequence"/>
</dbReference>
<dbReference type="EMBL" id="CAUYUJ010016455">
    <property type="protein sequence ID" value="CAK0865481.1"/>
    <property type="molecule type" value="Genomic_DNA"/>
</dbReference>
<keyword evidence="2" id="KW-1133">Transmembrane helix</keyword>
<evidence type="ECO:0000256" key="1">
    <source>
        <dbReference type="SAM" id="MobiDB-lite"/>
    </source>
</evidence>
<keyword evidence="4" id="KW-1185">Reference proteome</keyword>
<keyword evidence="2" id="KW-0812">Transmembrane</keyword>
<feature type="region of interest" description="Disordered" evidence="1">
    <location>
        <begin position="233"/>
        <end position="257"/>
    </location>
</feature>
<name>A0ABN9V139_9DINO</name>
<organism evidence="3 4">
    <name type="scientific">Prorocentrum cordatum</name>
    <dbReference type="NCBI Taxonomy" id="2364126"/>
    <lineage>
        <taxon>Eukaryota</taxon>
        <taxon>Sar</taxon>
        <taxon>Alveolata</taxon>
        <taxon>Dinophyceae</taxon>
        <taxon>Prorocentrales</taxon>
        <taxon>Prorocentraceae</taxon>
        <taxon>Prorocentrum</taxon>
    </lineage>
</organism>
<evidence type="ECO:0000313" key="3">
    <source>
        <dbReference type="EMBL" id="CAK0865481.1"/>
    </source>
</evidence>
<evidence type="ECO:0000256" key="2">
    <source>
        <dbReference type="SAM" id="Phobius"/>
    </source>
</evidence>
<proteinExistence type="predicted"/>
<feature type="transmembrane region" description="Helical" evidence="2">
    <location>
        <begin position="44"/>
        <end position="70"/>
    </location>
</feature>
<feature type="compositionally biased region" description="Basic residues" evidence="1">
    <location>
        <begin position="123"/>
        <end position="142"/>
    </location>
</feature>
<sequence>MPRFTRQPSATKNKIKAPAKTAINPHGSVVAVVLDVSELVPVSVVIVAVLVVVAVVVSVVVSVVVLMMVVVLDVAELVPVSVVVVAVLVVVAVVVSVVASPNTYAEPESVPWSSSHRPPPPRGPRRSSRPPRNRSSRRRPHHSPQASAASRRWPPHGHRGTEVVVIGPITRHKLQQPLAGGPVEHVRGARIGALVVVKFAPHHHAGPVGAHGHRGTETVVSSPITRHKLQQPLAGGPVEHVRGAGRSPGRRPCLPPPRGLGDAFRSAFLRISLNCPSKLL</sequence>
<gene>
    <name evidence="3" type="ORF">PCOR1329_LOCUS52984</name>
</gene>
<protein>
    <submittedName>
        <fullName evidence="3">Uncharacterized protein</fullName>
    </submittedName>
</protein>
<keyword evidence="2" id="KW-0472">Membrane</keyword>
<evidence type="ECO:0000313" key="4">
    <source>
        <dbReference type="Proteomes" id="UP001189429"/>
    </source>
</evidence>
<comment type="caution">
    <text evidence="3">The sequence shown here is derived from an EMBL/GenBank/DDBJ whole genome shotgun (WGS) entry which is preliminary data.</text>
</comment>
<feature type="transmembrane region" description="Helical" evidence="2">
    <location>
        <begin position="77"/>
        <end position="99"/>
    </location>
</feature>
<reference evidence="3" key="1">
    <citation type="submission" date="2023-10" db="EMBL/GenBank/DDBJ databases">
        <authorList>
            <person name="Chen Y."/>
            <person name="Shah S."/>
            <person name="Dougan E. K."/>
            <person name="Thang M."/>
            <person name="Chan C."/>
        </authorList>
    </citation>
    <scope>NUCLEOTIDE SEQUENCE [LARGE SCALE GENOMIC DNA]</scope>
</reference>